<evidence type="ECO:0000256" key="6">
    <source>
        <dbReference type="ARBA" id="ARBA00023026"/>
    </source>
</evidence>
<dbReference type="InterPro" id="IPR001789">
    <property type="entry name" value="Sig_transdc_resp-reg_receiver"/>
</dbReference>
<evidence type="ECO:0000256" key="7">
    <source>
        <dbReference type="ARBA" id="ARBA00023125"/>
    </source>
</evidence>
<gene>
    <name evidence="16" type="primary">hssR</name>
    <name evidence="16" type="ORF">NCTC13163_01436</name>
</gene>
<dbReference type="GO" id="GO:0000976">
    <property type="term" value="F:transcription cis-regulatory region binding"/>
    <property type="evidence" value="ECO:0007669"/>
    <property type="project" value="TreeGrafter"/>
</dbReference>
<dbReference type="RefSeq" id="WP_029334936.1">
    <property type="nucleotide sequence ID" value="NZ_UGGP01000001.1"/>
</dbReference>
<dbReference type="AlphaFoldDB" id="A0A377FTC3"/>
<dbReference type="PANTHER" id="PTHR48111:SF49">
    <property type="entry name" value="HEME RESPONSE REGULATOR HSSR"/>
    <property type="match status" value="1"/>
</dbReference>
<feature type="domain" description="OmpR/PhoB-type" evidence="15">
    <location>
        <begin position="123"/>
        <end position="219"/>
    </location>
</feature>
<dbReference type="InterPro" id="IPR011006">
    <property type="entry name" value="CheY-like_superfamily"/>
</dbReference>
<dbReference type="Gene3D" id="1.10.10.10">
    <property type="entry name" value="Winged helix-like DNA-binding domain superfamily/Winged helix DNA-binding domain"/>
    <property type="match status" value="1"/>
</dbReference>
<dbReference type="GO" id="GO:0006355">
    <property type="term" value="P:regulation of DNA-templated transcription"/>
    <property type="evidence" value="ECO:0007669"/>
    <property type="project" value="InterPro"/>
</dbReference>
<evidence type="ECO:0000313" key="17">
    <source>
        <dbReference type="Proteomes" id="UP000254060"/>
    </source>
</evidence>
<keyword evidence="3 12" id="KW-0597">Phosphoprotein</keyword>
<evidence type="ECO:0000256" key="3">
    <source>
        <dbReference type="ARBA" id="ARBA00022553"/>
    </source>
</evidence>
<feature type="domain" description="Response regulatory" evidence="14">
    <location>
        <begin position="2"/>
        <end position="115"/>
    </location>
</feature>
<dbReference type="InterPro" id="IPR036388">
    <property type="entry name" value="WH-like_DNA-bd_sf"/>
</dbReference>
<dbReference type="FunFam" id="1.10.10.10:FF:000018">
    <property type="entry name" value="DNA-binding response regulator ResD"/>
    <property type="match status" value="1"/>
</dbReference>
<keyword evidence="8" id="KW-0010">Activator</keyword>
<evidence type="ECO:0000259" key="15">
    <source>
        <dbReference type="PROSITE" id="PS51755"/>
    </source>
</evidence>
<evidence type="ECO:0000256" key="9">
    <source>
        <dbReference type="ARBA" id="ARBA00023163"/>
    </source>
</evidence>
<reference evidence="16 17" key="1">
    <citation type="submission" date="2018-06" db="EMBL/GenBank/DDBJ databases">
        <authorList>
            <consortium name="Pathogen Informatics"/>
            <person name="Doyle S."/>
        </authorList>
    </citation>
    <scope>NUCLEOTIDE SEQUENCE [LARGE SCALE GENOMIC DNA]</scope>
    <source>
        <strain evidence="16 17">NCTC13163</strain>
    </source>
</reference>
<dbReference type="PROSITE" id="PS51755">
    <property type="entry name" value="OMPR_PHOB"/>
    <property type="match status" value="1"/>
</dbReference>
<comment type="function">
    <text evidence="10">Member of the two-component regulatory system HssS/HssR involved in intracellular heme homeostasis and tempering of staphylococcal virulence. Phosphorylated HssR binds to a direct repeat sequence within hrtAB promoter and activates the expression of hrtAB, an efflux pump, in response to extracellular heme, hemin, hemoglobin or blood.</text>
</comment>
<dbReference type="SMART" id="SM00862">
    <property type="entry name" value="Trans_reg_C"/>
    <property type="match status" value="1"/>
</dbReference>
<dbReference type="EMBL" id="UGGP01000001">
    <property type="protein sequence ID" value="STO08071.1"/>
    <property type="molecule type" value="Genomic_DNA"/>
</dbReference>
<evidence type="ECO:0000256" key="8">
    <source>
        <dbReference type="ARBA" id="ARBA00023159"/>
    </source>
</evidence>
<dbReference type="InterPro" id="IPR001867">
    <property type="entry name" value="OmpR/PhoB-type_DNA-bd"/>
</dbReference>
<feature type="modified residue" description="4-aspartylphosphate" evidence="12">
    <location>
        <position position="51"/>
    </location>
</feature>
<keyword evidence="9" id="KW-0804">Transcription</keyword>
<keyword evidence="4" id="KW-0902">Two-component regulatory system</keyword>
<dbReference type="PROSITE" id="PS50110">
    <property type="entry name" value="RESPONSE_REGULATORY"/>
    <property type="match status" value="1"/>
</dbReference>
<dbReference type="GO" id="GO:0005829">
    <property type="term" value="C:cytosol"/>
    <property type="evidence" value="ECO:0007669"/>
    <property type="project" value="TreeGrafter"/>
</dbReference>
<accession>A0A377FTC3</accession>
<dbReference type="GO" id="GO:0000156">
    <property type="term" value="F:phosphorelay response regulator activity"/>
    <property type="evidence" value="ECO:0007669"/>
    <property type="project" value="TreeGrafter"/>
</dbReference>
<evidence type="ECO:0000256" key="10">
    <source>
        <dbReference type="ARBA" id="ARBA00037471"/>
    </source>
</evidence>
<sequence length="221" mass="25331">MHVLIVEDDEHILRLVDETLRQAGHSTTLTTDPTVAEKLFTERPTDAAVVDVLLPGMDGRELCRRLKSMLDVPVILLTALGEWDDKRSGFEHGADDYMTKPFIPDELLFRLQAVAKRYERTAQTIVQAGPLTLDLRDYRLNVDGETIHLPKREFELLYQLAAFPSRVYSRDELIENVWGIDFDGDDRTIDVHIKRLRSRLQSEQVVIRTVRGVGYALEVMT</sequence>
<evidence type="ECO:0000256" key="1">
    <source>
        <dbReference type="ARBA" id="ARBA00004496"/>
    </source>
</evidence>
<dbReference type="CDD" id="cd00383">
    <property type="entry name" value="trans_reg_C"/>
    <property type="match status" value="1"/>
</dbReference>
<feature type="DNA-binding region" description="OmpR/PhoB-type" evidence="13">
    <location>
        <begin position="123"/>
        <end position="219"/>
    </location>
</feature>
<evidence type="ECO:0000256" key="11">
    <source>
        <dbReference type="ARBA" id="ARBA00039976"/>
    </source>
</evidence>
<dbReference type="STRING" id="1397694.GCA_000702585_01937"/>
<keyword evidence="2" id="KW-0963">Cytoplasm</keyword>
<keyword evidence="5" id="KW-0805">Transcription regulation</keyword>
<dbReference type="SMART" id="SM00448">
    <property type="entry name" value="REC"/>
    <property type="match status" value="1"/>
</dbReference>
<dbReference type="GO" id="GO:0032993">
    <property type="term" value="C:protein-DNA complex"/>
    <property type="evidence" value="ECO:0007669"/>
    <property type="project" value="TreeGrafter"/>
</dbReference>
<dbReference type="SUPFAM" id="SSF52172">
    <property type="entry name" value="CheY-like"/>
    <property type="match status" value="1"/>
</dbReference>
<protein>
    <recommendedName>
        <fullName evidence="11">Heme response regulator HssR</fullName>
    </recommendedName>
</protein>
<keyword evidence="6" id="KW-0843">Virulence</keyword>
<evidence type="ECO:0000256" key="4">
    <source>
        <dbReference type="ARBA" id="ARBA00023012"/>
    </source>
</evidence>
<evidence type="ECO:0000256" key="2">
    <source>
        <dbReference type="ARBA" id="ARBA00022490"/>
    </source>
</evidence>
<evidence type="ECO:0000259" key="14">
    <source>
        <dbReference type="PROSITE" id="PS50110"/>
    </source>
</evidence>
<proteinExistence type="predicted"/>
<dbReference type="Proteomes" id="UP000254060">
    <property type="component" value="Unassembled WGS sequence"/>
</dbReference>
<dbReference type="Gene3D" id="3.40.50.2300">
    <property type="match status" value="1"/>
</dbReference>
<dbReference type="Pfam" id="PF00072">
    <property type="entry name" value="Response_reg"/>
    <property type="match status" value="1"/>
</dbReference>
<dbReference type="OrthoDB" id="9790442at2"/>
<dbReference type="InterPro" id="IPR039420">
    <property type="entry name" value="WalR-like"/>
</dbReference>
<organism evidence="16 17">
    <name type="scientific">Exiguobacterium aurantiacum</name>
    <dbReference type="NCBI Taxonomy" id="33987"/>
    <lineage>
        <taxon>Bacteria</taxon>
        <taxon>Bacillati</taxon>
        <taxon>Bacillota</taxon>
        <taxon>Bacilli</taxon>
        <taxon>Bacillales</taxon>
        <taxon>Bacillales Family XII. Incertae Sedis</taxon>
        <taxon>Exiguobacterium</taxon>
    </lineage>
</organism>
<dbReference type="PANTHER" id="PTHR48111">
    <property type="entry name" value="REGULATOR OF RPOS"/>
    <property type="match status" value="1"/>
</dbReference>
<evidence type="ECO:0000313" key="16">
    <source>
        <dbReference type="EMBL" id="STO08071.1"/>
    </source>
</evidence>
<name>A0A377FTC3_9BACL</name>
<comment type="subcellular location">
    <subcellularLocation>
        <location evidence="1">Cytoplasm</location>
    </subcellularLocation>
</comment>
<dbReference type="Pfam" id="PF00486">
    <property type="entry name" value="Trans_reg_C"/>
    <property type="match status" value="1"/>
</dbReference>
<evidence type="ECO:0000256" key="13">
    <source>
        <dbReference type="PROSITE-ProRule" id="PRU01091"/>
    </source>
</evidence>
<keyword evidence="7 13" id="KW-0238">DNA-binding</keyword>
<evidence type="ECO:0000256" key="5">
    <source>
        <dbReference type="ARBA" id="ARBA00023015"/>
    </source>
</evidence>
<dbReference type="CDD" id="cd17574">
    <property type="entry name" value="REC_OmpR"/>
    <property type="match status" value="1"/>
</dbReference>
<evidence type="ECO:0000256" key="12">
    <source>
        <dbReference type="PROSITE-ProRule" id="PRU00169"/>
    </source>
</evidence>